<dbReference type="RefSeq" id="WP_210159209.1">
    <property type="nucleotide sequence ID" value="NZ_JAFCNB010000025.1"/>
</dbReference>
<evidence type="ECO:0000259" key="3">
    <source>
        <dbReference type="SMART" id="SM00829"/>
    </source>
</evidence>
<dbReference type="PANTHER" id="PTHR48106:SF18">
    <property type="entry name" value="QUINONE OXIDOREDUCTASE PIG3"/>
    <property type="match status" value="1"/>
</dbReference>
<dbReference type="SUPFAM" id="SSF50129">
    <property type="entry name" value="GroES-like"/>
    <property type="match status" value="1"/>
</dbReference>
<dbReference type="Gene3D" id="3.90.180.10">
    <property type="entry name" value="Medium-chain alcohol dehydrogenases, catalytic domain"/>
    <property type="match status" value="1"/>
</dbReference>
<dbReference type="Proteomes" id="UP000674234">
    <property type="component" value="Unassembled WGS sequence"/>
</dbReference>
<dbReference type="Gene3D" id="3.40.50.720">
    <property type="entry name" value="NAD(P)-binding Rossmann-like Domain"/>
    <property type="match status" value="1"/>
</dbReference>
<evidence type="ECO:0000313" key="4">
    <source>
        <dbReference type="EMBL" id="MBP2707943.1"/>
    </source>
</evidence>
<dbReference type="GO" id="GO:0070402">
    <property type="term" value="F:NADPH binding"/>
    <property type="evidence" value="ECO:0007669"/>
    <property type="project" value="TreeGrafter"/>
</dbReference>
<dbReference type="PANTHER" id="PTHR48106">
    <property type="entry name" value="QUINONE OXIDOREDUCTASE PIG3-RELATED"/>
    <property type="match status" value="1"/>
</dbReference>
<comment type="caution">
    <text evidence="4">The sequence shown here is derived from an EMBL/GenBank/DDBJ whole genome shotgun (WGS) entry which is preliminary data.</text>
</comment>
<dbReference type="EMBL" id="JAFCNB010000025">
    <property type="protein sequence ID" value="MBP2707943.1"/>
    <property type="molecule type" value="Genomic_DNA"/>
</dbReference>
<accession>A0A940WRF4</accession>
<proteinExistence type="predicted"/>
<keyword evidence="5" id="KW-1185">Reference proteome</keyword>
<evidence type="ECO:0000256" key="2">
    <source>
        <dbReference type="ARBA" id="ARBA00023002"/>
    </source>
</evidence>
<feature type="domain" description="Enoyl reductase (ER)" evidence="3">
    <location>
        <begin position="12"/>
        <end position="329"/>
    </location>
</feature>
<evidence type="ECO:0000313" key="5">
    <source>
        <dbReference type="Proteomes" id="UP000674234"/>
    </source>
</evidence>
<evidence type="ECO:0000256" key="1">
    <source>
        <dbReference type="ARBA" id="ARBA00022857"/>
    </source>
</evidence>
<sequence>MTAKTVLFHELGGPEVMRLEDAEVGEPGPGEVRLRVDAIGLNRAEVLFRTGRYIEPVKRFPARLGNEAAGVVEAAGDDVTGFRPGDAVGVVPMFSQNDYGVYAERAIVPAAALVPAPEGLGAVEGAAVWMAYITAYGGLAEVGGIRPGDTVVLNAASSSVGLAAIAVAGRIGARPIAVTRTAAKKQALLAAGAAEVIVSDSEDVTGRILAATGGRGAELVFDAVAGPGVRELASVVAPGGTLMLYGALSGKETPYPGFELGMPPLNMRTYTIRETARQPERLRRAVAFVTSGLRSGAFRPVVDRTFDLGDIVEAHHHLESNAQIGKIVVTVAH</sequence>
<keyword evidence="2" id="KW-0560">Oxidoreductase</keyword>
<dbReference type="InterPro" id="IPR036291">
    <property type="entry name" value="NAD(P)-bd_dom_sf"/>
</dbReference>
<gene>
    <name evidence="4" type="ORF">JOL79_29600</name>
</gene>
<dbReference type="Pfam" id="PF08240">
    <property type="entry name" value="ADH_N"/>
    <property type="match status" value="1"/>
</dbReference>
<dbReference type="SUPFAM" id="SSF51735">
    <property type="entry name" value="NAD(P)-binding Rossmann-fold domains"/>
    <property type="match status" value="1"/>
</dbReference>
<dbReference type="GO" id="GO:0016651">
    <property type="term" value="F:oxidoreductase activity, acting on NAD(P)H"/>
    <property type="evidence" value="ECO:0007669"/>
    <property type="project" value="TreeGrafter"/>
</dbReference>
<reference evidence="4" key="1">
    <citation type="submission" date="2021-02" db="EMBL/GenBank/DDBJ databases">
        <title>Draft genome sequence of Microbispora sp. RL4-1S isolated from rice leaves in Thailand.</title>
        <authorList>
            <person name="Muangham S."/>
            <person name="Duangmal K."/>
        </authorList>
    </citation>
    <scope>NUCLEOTIDE SEQUENCE</scope>
    <source>
        <strain evidence="4">RL4-1S</strain>
    </source>
</reference>
<name>A0A940WRF4_9ACTN</name>
<dbReference type="InterPro" id="IPR013154">
    <property type="entry name" value="ADH-like_N"/>
</dbReference>
<dbReference type="InterPro" id="IPR011032">
    <property type="entry name" value="GroES-like_sf"/>
</dbReference>
<dbReference type="AlphaFoldDB" id="A0A940WRF4"/>
<dbReference type="SMART" id="SM00829">
    <property type="entry name" value="PKS_ER"/>
    <property type="match status" value="1"/>
</dbReference>
<protein>
    <submittedName>
        <fullName evidence="4">Zinc-dependent alcohol dehydrogenase family protein</fullName>
    </submittedName>
</protein>
<dbReference type="InterPro" id="IPR013149">
    <property type="entry name" value="ADH-like_C"/>
</dbReference>
<keyword evidence="1" id="KW-0521">NADP</keyword>
<dbReference type="Pfam" id="PF00107">
    <property type="entry name" value="ADH_zinc_N"/>
    <property type="match status" value="1"/>
</dbReference>
<organism evidence="4 5">
    <name type="scientific">Microbispora oryzae</name>
    <dbReference type="NCBI Taxonomy" id="2806554"/>
    <lineage>
        <taxon>Bacteria</taxon>
        <taxon>Bacillati</taxon>
        <taxon>Actinomycetota</taxon>
        <taxon>Actinomycetes</taxon>
        <taxon>Streptosporangiales</taxon>
        <taxon>Streptosporangiaceae</taxon>
        <taxon>Microbispora</taxon>
    </lineage>
</organism>
<dbReference type="CDD" id="cd08268">
    <property type="entry name" value="MDR2"/>
    <property type="match status" value="1"/>
</dbReference>
<dbReference type="InterPro" id="IPR020843">
    <property type="entry name" value="ER"/>
</dbReference>